<dbReference type="GO" id="GO:0050097">
    <property type="term" value="F:methylaspartate mutase activity"/>
    <property type="evidence" value="ECO:0007669"/>
    <property type="project" value="InterPro"/>
</dbReference>
<dbReference type="Proteomes" id="UP000000377">
    <property type="component" value="Chromosome"/>
</dbReference>
<reference evidence="4 5" key="1">
    <citation type="journal article" date="2010" name="J. Bacteriol.">
        <title>Genome sequence of the milbemycin-producing bacterium Streptomyces bingchenggensis.</title>
        <authorList>
            <person name="Wang X.J."/>
            <person name="Yan Y.J."/>
            <person name="Zhang B."/>
            <person name="An J."/>
            <person name="Wang J.J."/>
            <person name="Tian J."/>
            <person name="Jiang L."/>
            <person name="Chen Y.H."/>
            <person name="Huang S.X."/>
            <person name="Yin M."/>
            <person name="Zhang J."/>
            <person name="Gao A.L."/>
            <person name="Liu C.X."/>
            <person name="Zhu Z.X."/>
            <person name="Xiang W.S."/>
        </authorList>
    </citation>
    <scope>NUCLEOTIDE SEQUENCE [LARGE SCALE GENOMIC DNA]</scope>
    <source>
        <strain evidence="4 5">BCW-1</strain>
    </source>
</reference>
<evidence type="ECO:0000256" key="2">
    <source>
        <dbReference type="ARBA" id="ARBA00023235"/>
    </source>
</evidence>
<dbReference type="eggNOG" id="COG4865">
    <property type="taxonomic scope" value="Bacteria"/>
</dbReference>
<dbReference type="PATRIC" id="fig|749414.3.peg.853"/>
<organism evidence="4 5">
    <name type="scientific">Streptomyces bingchenggensis (strain BCW-1)</name>
    <dbReference type="NCBI Taxonomy" id="749414"/>
    <lineage>
        <taxon>Bacteria</taxon>
        <taxon>Bacillati</taxon>
        <taxon>Actinomycetota</taxon>
        <taxon>Actinomycetes</taxon>
        <taxon>Kitasatosporales</taxon>
        <taxon>Streptomycetaceae</taxon>
        <taxon>Streptomyces</taxon>
    </lineage>
</organism>
<keyword evidence="2" id="KW-0413">Isomerase</keyword>
<dbReference type="AlphaFoldDB" id="D7C4D4"/>
<evidence type="ECO:0000313" key="4">
    <source>
        <dbReference type="EMBL" id="ADI03956.1"/>
    </source>
</evidence>
<dbReference type="GO" id="GO:0031419">
    <property type="term" value="F:cobalamin binding"/>
    <property type="evidence" value="ECO:0007669"/>
    <property type="project" value="UniProtKB-KW"/>
</dbReference>
<protein>
    <submittedName>
        <fullName evidence="4">Methylaspartate mutase E subunit</fullName>
    </submittedName>
</protein>
<dbReference type="HOGENOM" id="CLU_029922_1_0_11"/>
<evidence type="ECO:0000313" key="5">
    <source>
        <dbReference type="Proteomes" id="UP000000377"/>
    </source>
</evidence>
<keyword evidence="5" id="KW-1185">Reference proteome</keyword>
<evidence type="ECO:0000256" key="1">
    <source>
        <dbReference type="ARBA" id="ARBA00022628"/>
    </source>
</evidence>
<name>D7C4D4_STRBB</name>
<sequence>MVDFGACVRAGAAHGRLVVQPRMGFSDPATMRAGLAATRGAAARTVGTITVDAHTRVGHLDAVATALREGIDLNGYPLVSHHAATTAQVLSGVQGEDFPVQVRHGSANPVDIFRALLAVRLGATEGGPVSYCLPYGRTPLSESVHNWEVSCELFAQLRDTGMEPHLETFGGCMLGQLCPPSQLVAISVLEALFFVQHGIRSVSVSYAQQTDPTQDREAIVALRRLCCELLPAVDWHVVVYTYMGLYPETLDGAYRLLGQAAELAVVGGAQRLIVKTASESRRIPTIDENVRALEYAAWAAGRVPPARARAHDDADSRTYEEAAALVGAVLNLAPDVGRALLLAFKRGYLDIPYCLHPDNRGDTRSFIDGDGRLRWESTGALPLGRSPRRGGGGRFTSADLLKDLSYMRRKFDSPMAVDMA</sequence>
<dbReference type="STRING" id="749414.SBI_00835"/>
<dbReference type="KEGG" id="sbh:SBI_00835"/>
<accession>D7C4D4</accession>
<dbReference type="GO" id="GO:0019670">
    <property type="term" value="P:anaerobic L-glutamate catabolic process"/>
    <property type="evidence" value="ECO:0007669"/>
    <property type="project" value="InterPro"/>
</dbReference>
<keyword evidence="3" id="KW-0170">Cobalt</keyword>
<keyword evidence="1" id="KW-0846">Cobalamin</keyword>
<dbReference type="Pfam" id="PF06368">
    <property type="entry name" value="Met_asp_mut_E"/>
    <property type="match status" value="1"/>
</dbReference>
<dbReference type="InterPro" id="IPR016176">
    <property type="entry name" value="Cbl-dep_enz_cat"/>
</dbReference>
<dbReference type="PIRSF" id="PIRSF001495">
    <property type="entry name" value="Met_asp_mut_epsi"/>
    <property type="match status" value="1"/>
</dbReference>
<dbReference type="SUPFAM" id="SSF51703">
    <property type="entry name" value="Cobalamin (vitamin B12)-dependent enzymes"/>
    <property type="match status" value="1"/>
</dbReference>
<dbReference type="InterPro" id="IPR006396">
    <property type="entry name" value="Glu_mut_E"/>
</dbReference>
<gene>
    <name evidence="4" type="ordered locus">SBI_00835</name>
</gene>
<dbReference type="Gene3D" id="3.20.20.240">
    <property type="entry name" value="Methylmalonyl-CoA mutase"/>
    <property type="match status" value="1"/>
</dbReference>
<proteinExistence type="predicted"/>
<dbReference type="EMBL" id="CP002047">
    <property type="protein sequence ID" value="ADI03956.1"/>
    <property type="molecule type" value="Genomic_DNA"/>
</dbReference>
<evidence type="ECO:0000256" key="3">
    <source>
        <dbReference type="ARBA" id="ARBA00023285"/>
    </source>
</evidence>